<dbReference type="EMBL" id="FUWS01000003">
    <property type="protein sequence ID" value="SJZ75473.1"/>
    <property type="molecule type" value="Genomic_DNA"/>
</dbReference>
<dbReference type="InterPro" id="IPR011009">
    <property type="entry name" value="Kinase-like_dom_sf"/>
</dbReference>
<dbReference type="AlphaFoldDB" id="A0A1T4N8M5"/>
<protein>
    <submittedName>
        <fullName evidence="3">Phosphotransferase enzyme family protein</fullName>
    </submittedName>
</protein>
<evidence type="ECO:0000313" key="4">
    <source>
        <dbReference type="Proteomes" id="UP000190637"/>
    </source>
</evidence>
<reference evidence="3 4" key="1">
    <citation type="submission" date="2017-02" db="EMBL/GenBank/DDBJ databases">
        <authorList>
            <person name="Peterson S.W."/>
        </authorList>
    </citation>
    <scope>NUCLEOTIDE SEQUENCE [LARGE SCALE GENOMIC DNA]</scope>
    <source>
        <strain evidence="3 4">DSM 45154</strain>
    </source>
</reference>
<organism evidence="3 4">
    <name type="scientific">Marinactinospora thermotolerans DSM 45154</name>
    <dbReference type="NCBI Taxonomy" id="1122192"/>
    <lineage>
        <taxon>Bacteria</taxon>
        <taxon>Bacillati</taxon>
        <taxon>Actinomycetota</taxon>
        <taxon>Actinomycetes</taxon>
        <taxon>Streptosporangiales</taxon>
        <taxon>Nocardiopsidaceae</taxon>
        <taxon>Marinactinospora</taxon>
    </lineage>
</organism>
<evidence type="ECO:0000313" key="3">
    <source>
        <dbReference type="EMBL" id="SJZ75473.1"/>
    </source>
</evidence>
<feature type="domain" description="Aminoglycoside phosphotransferase" evidence="2">
    <location>
        <begin position="57"/>
        <end position="263"/>
    </location>
</feature>
<proteinExistence type="predicted"/>
<keyword evidence="4" id="KW-1185">Reference proteome</keyword>
<feature type="region of interest" description="Disordered" evidence="1">
    <location>
        <begin position="1"/>
        <end position="24"/>
    </location>
</feature>
<dbReference type="InterPro" id="IPR002575">
    <property type="entry name" value="Aminoglycoside_PTrfase"/>
</dbReference>
<evidence type="ECO:0000259" key="2">
    <source>
        <dbReference type="Pfam" id="PF01636"/>
    </source>
</evidence>
<dbReference type="OrthoDB" id="2410440at2"/>
<dbReference type="SUPFAM" id="SSF56112">
    <property type="entry name" value="Protein kinase-like (PK-like)"/>
    <property type="match status" value="1"/>
</dbReference>
<sequence length="381" mass="40841">MGEPAVAATAEGGHQGRTSPYAPADLDRVPAVEALLVRLGLGPLDRDTLSAPPGRNQVWVGETPVRKVFVKRLVGAEPDVRSRMARLMAFQRFAASLPPGSLRVPELLGCDPEAGIVVFEGVDGAVSGASLMVDEEFGEELSRLTGEALGLVHAATPPADTLVTEAPPIQPSVELLEALPSVMFDQLSFGELQAWQLMQGDPELARAVAGLRRREQMAPKVPAHCDFRVDQLLVADGTVLISDWEEFRLADPARDVGGFAGEWLYRSVLDIVTTRGGAEPIADELTHETVIQRGAASLERLRPHIEQFWRGYVGVRGETVDGELAERATAFAGWHLLDRLLAGSSRTSKLSGIERAAAGIGRTALLSPDRFASAIGLGRMP</sequence>
<dbReference type="Pfam" id="PF01636">
    <property type="entry name" value="APH"/>
    <property type="match status" value="1"/>
</dbReference>
<dbReference type="NCBIfam" id="NF038156">
    <property type="entry name" value="lant_syn_V_LxmK"/>
    <property type="match status" value="1"/>
</dbReference>
<dbReference type="STRING" id="1122192.SAMN02745673_01326"/>
<keyword evidence="3" id="KW-0808">Transferase</keyword>
<dbReference type="Proteomes" id="UP000190637">
    <property type="component" value="Unassembled WGS sequence"/>
</dbReference>
<evidence type="ECO:0000256" key="1">
    <source>
        <dbReference type="SAM" id="MobiDB-lite"/>
    </source>
</evidence>
<gene>
    <name evidence="3" type="ORF">SAMN02745673_01326</name>
</gene>
<dbReference type="GO" id="GO:0016740">
    <property type="term" value="F:transferase activity"/>
    <property type="evidence" value="ECO:0007669"/>
    <property type="project" value="UniProtKB-KW"/>
</dbReference>
<dbReference type="RefSeq" id="WP_078760723.1">
    <property type="nucleotide sequence ID" value="NZ_FUWS01000003.1"/>
</dbReference>
<name>A0A1T4N8M5_9ACTN</name>
<dbReference type="Gene3D" id="3.90.1200.10">
    <property type="match status" value="1"/>
</dbReference>
<accession>A0A1T4N8M5</accession>